<dbReference type="Proteomes" id="UP000324705">
    <property type="component" value="Chromosome 3A"/>
</dbReference>
<dbReference type="Gramene" id="TRITD3Av1G234410.5">
    <property type="protein sequence ID" value="TRITD3Av1G234410.5"/>
    <property type="gene ID" value="TRITD3Av1G234410"/>
</dbReference>
<protein>
    <submittedName>
        <fullName evidence="2">Uncharacterized protein</fullName>
    </submittedName>
</protein>
<feature type="region of interest" description="Disordered" evidence="1">
    <location>
        <begin position="1"/>
        <end position="22"/>
    </location>
</feature>
<dbReference type="AlphaFoldDB" id="A0A9R0VRL5"/>
<dbReference type="EMBL" id="LT934115">
    <property type="protein sequence ID" value="VAH67146.1"/>
    <property type="molecule type" value="Genomic_DNA"/>
</dbReference>
<name>A0A9R0VRL5_TRITD</name>
<evidence type="ECO:0000313" key="3">
    <source>
        <dbReference type="Proteomes" id="UP000324705"/>
    </source>
</evidence>
<accession>A0A9R0VRL5</accession>
<keyword evidence="3" id="KW-1185">Reference proteome</keyword>
<proteinExistence type="predicted"/>
<reference evidence="2 3" key="1">
    <citation type="submission" date="2017-09" db="EMBL/GenBank/DDBJ databases">
        <authorList>
            <consortium name="International Durum Wheat Genome Sequencing Consortium (IDWGSC)"/>
            <person name="Milanesi L."/>
        </authorList>
    </citation>
    <scope>NUCLEOTIDE SEQUENCE [LARGE SCALE GENOMIC DNA]</scope>
    <source>
        <strain evidence="3">cv. Svevo</strain>
    </source>
</reference>
<evidence type="ECO:0000256" key="1">
    <source>
        <dbReference type="SAM" id="MobiDB-lite"/>
    </source>
</evidence>
<organism evidence="2 3">
    <name type="scientific">Triticum turgidum subsp. durum</name>
    <name type="common">Durum wheat</name>
    <name type="synonym">Triticum durum</name>
    <dbReference type="NCBI Taxonomy" id="4567"/>
    <lineage>
        <taxon>Eukaryota</taxon>
        <taxon>Viridiplantae</taxon>
        <taxon>Streptophyta</taxon>
        <taxon>Embryophyta</taxon>
        <taxon>Tracheophyta</taxon>
        <taxon>Spermatophyta</taxon>
        <taxon>Magnoliopsida</taxon>
        <taxon>Liliopsida</taxon>
        <taxon>Poales</taxon>
        <taxon>Poaceae</taxon>
        <taxon>BOP clade</taxon>
        <taxon>Pooideae</taxon>
        <taxon>Triticodae</taxon>
        <taxon>Triticeae</taxon>
        <taxon>Triticinae</taxon>
        <taxon>Triticum</taxon>
    </lineage>
</organism>
<sequence>MGDRIPPPAHLQQYSQSPVHSAPHHLHLNSMRYSASSDRERWGSCFAIPVLVSSGRVFVFRFFDPDTSESSVKHEI</sequence>
<gene>
    <name evidence="2" type="ORF">TRITD_3Av1G234410</name>
</gene>
<evidence type="ECO:0000313" key="2">
    <source>
        <dbReference type="EMBL" id="VAH67146.1"/>
    </source>
</evidence>